<name>B9KB56_THENN</name>
<dbReference type="SMART" id="SM01131">
    <property type="entry name" value="DHHA2"/>
    <property type="match status" value="1"/>
</dbReference>
<evidence type="ECO:0000256" key="2">
    <source>
        <dbReference type="ARBA" id="ARBA00012146"/>
    </source>
</evidence>
<keyword evidence="3" id="KW-0479">Metal-binding</keyword>
<dbReference type="SUPFAM" id="SSF64182">
    <property type="entry name" value="DHH phosphoesterases"/>
    <property type="match status" value="1"/>
</dbReference>
<dbReference type="Pfam" id="PF00571">
    <property type="entry name" value="CBS"/>
    <property type="match status" value="2"/>
</dbReference>
<evidence type="ECO:0000256" key="6">
    <source>
        <dbReference type="ARBA" id="ARBA00032535"/>
    </source>
</evidence>
<dbReference type="Pfam" id="PF02833">
    <property type="entry name" value="DHHA2"/>
    <property type="match status" value="1"/>
</dbReference>
<proteinExistence type="predicted"/>
<sequence>MLLRIIPSDRISSTEVKTLERVYVVGHRNPDTDSVCSAIGYAHYKAEVEKKKQFIPARCGELTNEALFVLDYFKVRPPIFLETLEPTVEDLELKDPIFVSPDTPVYDVAMLMEGKGIKNVPVVSRGKMIGVVTESNLARVYVRRLKIEPLVIHPVPLEQLVRVLKAEVVCDHLKEKTISGKVHIAVDALHVLLGKIEIGDVVIVGDNEPSQIALLEKGAKLMIIVNNAPVSSRVLEIAKEKGAAVLRVKFDAFGAAKLINLALPVTLVMSKKFPTVTKRDTLEDVKNIVFTSKLRAAFVEDEKGKLLGVITRTDLMKDVRKKVILVDHNEITQAPEGVEKAEILEIIDHHRLGGLSTLNPVFFYNEPVGSTSTIVTEFFLRDGVKMEREIAGVLLAGIVSDTLFFKLSTTTEKDRAMAGFLARITKLDLEKFAKKVLKEGMKIPENVDPLDLLKRDVKVYEMGEESFAVSQIMTSDFSVLLKEKEKFATALKSLKGELGVTHCFVLFTNPIEEASLVMVEGDQRILEKAFDGAEKKDGLFLLKGVMSRKKDFVPRIGDILRRER</sequence>
<dbReference type="InterPro" id="IPR038222">
    <property type="entry name" value="DHHA2_dom_sf"/>
</dbReference>
<dbReference type="eggNOG" id="COG1227">
    <property type="taxonomic scope" value="Bacteria"/>
</dbReference>
<dbReference type="NCBIfam" id="NF011443">
    <property type="entry name" value="PRK14869.1-5"/>
    <property type="match status" value="1"/>
</dbReference>
<dbReference type="EMBL" id="CP000916">
    <property type="protein sequence ID" value="ACM22252.1"/>
    <property type="molecule type" value="Genomic_DNA"/>
</dbReference>
<evidence type="ECO:0000256" key="4">
    <source>
        <dbReference type="ARBA" id="ARBA00022801"/>
    </source>
</evidence>
<dbReference type="Proteomes" id="UP000000445">
    <property type="component" value="Chromosome"/>
</dbReference>
<dbReference type="SUPFAM" id="SSF75138">
    <property type="entry name" value="HprK N-terminal domain-like"/>
    <property type="match status" value="1"/>
</dbReference>
<organism evidence="10 11">
    <name type="scientific">Thermotoga neapolitana (strain ATCC 49049 / DSM 4359 / NBRC 107923 / NS-E)</name>
    <dbReference type="NCBI Taxonomy" id="309803"/>
    <lineage>
        <taxon>Bacteria</taxon>
        <taxon>Thermotogati</taxon>
        <taxon>Thermotogota</taxon>
        <taxon>Thermotogae</taxon>
        <taxon>Thermotogales</taxon>
        <taxon>Thermotogaceae</taxon>
        <taxon>Thermotoga</taxon>
    </lineage>
</organism>
<dbReference type="AlphaFoldDB" id="B9KB56"/>
<dbReference type="PROSITE" id="PS51371">
    <property type="entry name" value="CBS"/>
    <property type="match status" value="2"/>
</dbReference>
<dbReference type="PANTHER" id="PTHR12112:SF22">
    <property type="entry name" value="MANGANESE-DEPENDENT INORGANIC PYROPHOSPHATASE-RELATED"/>
    <property type="match status" value="1"/>
</dbReference>
<accession>B9KB56</accession>
<dbReference type="GO" id="GO:0004427">
    <property type="term" value="F:inorganic diphosphate phosphatase activity"/>
    <property type="evidence" value="ECO:0007669"/>
    <property type="project" value="UniProtKB-EC"/>
</dbReference>
<keyword evidence="4" id="KW-0378">Hydrolase</keyword>
<comment type="cofactor">
    <cofactor evidence="1">
        <name>Mn(2+)</name>
        <dbReference type="ChEBI" id="CHEBI:29035"/>
    </cofactor>
</comment>
<evidence type="ECO:0000313" key="11">
    <source>
        <dbReference type="Proteomes" id="UP000000445"/>
    </source>
</evidence>
<dbReference type="Gene3D" id="3.10.310.20">
    <property type="entry name" value="DHHA2 domain"/>
    <property type="match status" value="1"/>
</dbReference>
<dbReference type="InterPro" id="IPR038763">
    <property type="entry name" value="DHH_sf"/>
</dbReference>
<dbReference type="NCBIfam" id="NF011442">
    <property type="entry name" value="PRK14869.1-4"/>
    <property type="match status" value="1"/>
</dbReference>
<dbReference type="InterPro" id="IPR028979">
    <property type="entry name" value="Ser_kin/Pase_Hpr-like_N_sf"/>
</dbReference>
<dbReference type="HOGENOM" id="CLU_025243_1_0_0"/>
<evidence type="ECO:0000256" key="3">
    <source>
        <dbReference type="ARBA" id="ARBA00022723"/>
    </source>
</evidence>
<dbReference type="Pfam" id="PF01368">
    <property type="entry name" value="DHH"/>
    <property type="match status" value="1"/>
</dbReference>
<dbReference type="SMART" id="SM00116">
    <property type="entry name" value="CBS"/>
    <property type="match status" value="2"/>
</dbReference>
<dbReference type="InterPro" id="IPR010766">
    <property type="entry name" value="DRTGG"/>
</dbReference>
<dbReference type="eggNOG" id="COG0517">
    <property type="taxonomic scope" value="Bacteria"/>
</dbReference>
<dbReference type="Gene3D" id="3.90.1280.20">
    <property type="match status" value="1"/>
</dbReference>
<evidence type="ECO:0000256" key="5">
    <source>
        <dbReference type="ARBA" id="ARBA00023211"/>
    </source>
</evidence>
<dbReference type="PANTHER" id="PTHR12112">
    <property type="entry name" value="BNIP - RELATED"/>
    <property type="match status" value="1"/>
</dbReference>
<feature type="domain" description="CBS" evidence="9">
    <location>
        <begin position="92"/>
        <end position="147"/>
    </location>
</feature>
<keyword evidence="5" id="KW-0464">Manganese</keyword>
<dbReference type="Gene3D" id="3.40.1390.20">
    <property type="entry name" value="HprK N-terminal domain-like"/>
    <property type="match status" value="1"/>
</dbReference>
<dbReference type="InterPro" id="IPR001667">
    <property type="entry name" value="DDH_dom"/>
</dbReference>
<dbReference type="InterPro" id="IPR046342">
    <property type="entry name" value="CBS_dom_sf"/>
</dbReference>
<dbReference type="GO" id="GO:0005737">
    <property type="term" value="C:cytoplasm"/>
    <property type="evidence" value="ECO:0007669"/>
    <property type="project" value="InterPro"/>
</dbReference>
<dbReference type="KEGG" id="tna:CTN_0076"/>
<reference evidence="10 11" key="1">
    <citation type="journal article" date="2009" name="Biosci. Biotechnol. Biochem.">
        <title>WeGAS: a web-based microbial genome annotation system.</title>
        <authorList>
            <person name="Lee D."/>
            <person name="Seo H."/>
            <person name="Park C."/>
            <person name="Park K."/>
        </authorList>
    </citation>
    <scope>NUCLEOTIDE SEQUENCE [LARGE SCALE GENOMIC DNA]</scope>
    <source>
        <strain evidence="11">ATCC 49049 / DSM 4359 / NBRC 107923 / NS-E</strain>
    </source>
</reference>
<comment type="catalytic activity">
    <reaction evidence="7">
        <text>diphosphate + H2O = 2 phosphate + H(+)</text>
        <dbReference type="Rhea" id="RHEA:24576"/>
        <dbReference type="ChEBI" id="CHEBI:15377"/>
        <dbReference type="ChEBI" id="CHEBI:15378"/>
        <dbReference type="ChEBI" id="CHEBI:33019"/>
        <dbReference type="ChEBI" id="CHEBI:43474"/>
        <dbReference type="EC" id="3.6.1.1"/>
    </reaction>
</comment>
<dbReference type="FunFam" id="3.90.1640.10:FF:000001">
    <property type="entry name" value="Probable manganese-dependent inorganic pyrophosphatase"/>
    <property type="match status" value="1"/>
</dbReference>
<evidence type="ECO:0000256" key="8">
    <source>
        <dbReference type="PROSITE-ProRule" id="PRU00703"/>
    </source>
</evidence>
<evidence type="ECO:0000256" key="1">
    <source>
        <dbReference type="ARBA" id="ARBA00001936"/>
    </source>
</evidence>
<gene>
    <name evidence="10" type="ordered locus">CTN_0076</name>
</gene>
<dbReference type="InterPro" id="IPR004097">
    <property type="entry name" value="DHHA2"/>
</dbReference>
<dbReference type="InterPro" id="IPR000644">
    <property type="entry name" value="CBS_dom"/>
</dbReference>
<evidence type="ECO:0000256" key="7">
    <source>
        <dbReference type="ARBA" id="ARBA00047820"/>
    </source>
</evidence>
<feature type="domain" description="CBS" evidence="9">
    <location>
        <begin position="269"/>
        <end position="326"/>
    </location>
</feature>
<dbReference type="Gene3D" id="3.90.1640.10">
    <property type="entry name" value="inorganic pyrophosphatase (n-terminal core)"/>
    <property type="match status" value="2"/>
</dbReference>
<dbReference type="STRING" id="309803.CTN_0076"/>
<keyword evidence="8" id="KW-0129">CBS domain</keyword>
<dbReference type="SUPFAM" id="SSF54631">
    <property type="entry name" value="CBS-domain pair"/>
    <property type="match status" value="1"/>
</dbReference>
<evidence type="ECO:0000313" key="10">
    <source>
        <dbReference type="EMBL" id="ACM22252.1"/>
    </source>
</evidence>
<evidence type="ECO:0000259" key="9">
    <source>
        <dbReference type="PROSITE" id="PS51371"/>
    </source>
</evidence>
<dbReference type="GO" id="GO:0046872">
    <property type="term" value="F:metal ion binding"/>
    <property type="evidence" value="ECO:0007669"/>
    <property type="project" value="UniProtKB-KW"/>
</dbReference>
<protein>
    <recommendedName>
        <fullName evidence="2">inorganic diphosphatase</fullName>
        <ecNumber evidence="2">3.6.1.1</ecNumber>
    </recommendedName>
    <alternativeName>
        <fullName evidence="6">Pyrophosphate phospho-hydrolase</fullName>
    </alternativeName>
</protein>
<keyword evidence="11" id="KW-1185">Reference proteome</keyword>
<dbReference type="Pfam" id="PF07085">
    <property type="entry name" value="DRTGG"/>
    <property type="match status" value="1"/>
</dbReference>
<dbReference type="EC" id="3.6.1.1" evidence="2"/>